<evidence type="ECO:0000313" key="3">
    <source>
        <dbReference type="Proteomes" id="UP000310263"/>
    </source>
</evidence>
<feature type="transmembrane region" description="Helical" evidence="1">
    <location>
        <begin position="142"/>
        <end position="169"/>
    </location>
</feature>
<sequence>MVILGALVNGLATVAGGLIGLCGRSFVSQELGDFLMSGLGLCVILVGIDGMLGDTSILVVIASMVIGSLVGYAIDLDGLITKLGQAIQSKLTSKFSGSAKLGHFSEGFVAATLFICVGSMAVVGSLQSGLQLDHSTLFAKAVIDMVVVAVMAATLGIGVPFSGICVFFYEAALSLAASALSPLLTEPVIGAMTTTGSLLLLAVGLNMLGITHIKVANMLPAAFAPLLFIPWL</sequence>
<dbReference type="InterPro" id="IPR007563">
    <property type="entry name" value="DUF554"/>
</dbReference>
<keyword evidence="1" id="KW-0472">Membrane</keyword>
<dbReference type="PANTHER" id="PTHR36111:SF2">
    <property type="entry name" value="INNER MEMBRANE PROTEIN"/>
    <property type="match status" value="1"/>
</dbReference>
<reference evidence="2 3" key="1">
    <citation type="submission" date="2019-04" db="EMBL/GenBank/DDBJ databases">
        <title>Microbes associate with the intestines of laboratory mice.</title>
        <authorList>
            <person name="Navarre W."/>
            <person name="Wong E."/>
            <person name="Huang K."/>
            <person name="Tropini C."/>
            <person name="Ng K."/>
            <person name="Yu B."/>
        </authorList>
    </citation>
    <scope>NUCLEOTIDE SEQUENCE [LARGE SCALE GENOMIC DNA]</scope>
    <source>
        <strain evidence="2 3">NM07_P-09</strain>
    </source>
</reference>
<dbReference type="EMBL" id="SRYE01000002">
    <property type="protein sequence ID" value="TGY62731.1"/>
    <property type="molecule type" value="Genomic_DNA"/>
</dbReference>
<feature type="transmembrane region" description="Helical" evidence="1">
    <location>
        <begin position="57"/>
        <end position="74"/>
    </location>
</feature>
<evidence type="ECO:0000256" key="1">
    <source>
        <dbReference type="SAM" id="Phobius"/>
    </source>
</evidence>
<dbReference type="RefSeq" id="WP_136012458.1">
    <property type="nucleotide sequence ID" value="NZ_SRYE01000002.1"/>
</dbReference>
<keyword evidence="3" id="KW-1185">Reference proteome</keyword>
<gene>
    <name evidence="2" type="ORF">E5334_04840</name>
</gene>
<feature type="transmembrane region" description="Helical" evidence="1">
    <location>
        <begin position="34"/>
        <end position="52"/>
    </location>
</feature>
<keyword evidence="1" id="KW-1133">Transmembrane helix</keyword>
<comment type="caution">
    <text evidence="2">The sequence shown here is derived from an EMBL/GenBank/DDBJ whole genome shotgun (WGS) entry which is preliminary data.</text>
</comment>
<feature type="transmembrane region" description="Helical" evidence="1">
    <location>
        <begin position="108"/>
        <end position="130"/>
    </location>
</feature>
<protein>
    <submittedName>
        <fullName evidence="2">DUF554 domain-containing protein</fullName>
    </submittedName>
</protein>
<feature type="transmembrane region" description="Helical" evidence="1">
    <location>
        <begin position="189"/>
        <end position="208"/>
    </location>
</feature>
<keyword evidence="1" id="KW-0812">Transmembrane</keyword>
<accession>A0A4S2F621</accession>
<evidence type="ECO:0000313" key="2">
    <source>
        <dbReference type="EMBL" id="TGY62731.1"/>
    </source>
</evidence>
<dbReference type="AlphaFoldDB" id="A0A4S2F621"/>
<proteinExistence type="predicted"/>
<dbReference type="Proteomes" id="UP000310263">
    <property type="component" value="Unassembled WGS sequence"/>
</dbReference>
<organism evidence="2 3">
    <name type="scientific">Muricaecibacterium torontonense</name>
    <dbReference type="NCBI Taxonomy" id="3032871"/>
    <lineage>
        <taxon>Bacteria</taxon>
        <taxon>Bacillati</taxon>
        <taxon>Actinomycetota</taxon>
        <taxon>Coriobacteriia</taxon>
        <taxon>Coriobacteriales</taxon>
        <taxon>Atopobiaceae</taxon>
        <taxon>Muricaecibacterium</taxon>
    </lineage>
</organism>
<dbReference type="Pfam" id="PF04474">
    <property type="entry name" value="DUF554"/>
    <property type="match status" value="1"/>
</dbReference>
<name>A0A4S2F621_9ACTN</name>
<dbReference type="OrthoDB" id="9797976at2"/>
<dbReference type="PANTHER" id="PTHR36111">
    <property type="entry name" value="INNER MEMBRANE PROTEIN-RELATED"/>
    <property type="match status" value="1"/>
</dbReference>